<organism evidence="3 4">
    <name type="scientific">Arthrobacter hankyongi</name>
    <dbReference type="NCBI Taxonomy" id="2904801"/>
    <lineage>
        <taxon>Bacteria</taxon>
        <taxon>Bacillati</taxon>
        <taxon>Actinomycetota</taxon>
        <taxon>Actinomycetes</taxon>
        <taxon>Micrococcales</taxon>
        <taxon>Micrococcaceae</taxon>
        <taxon>Arthrobacter</taxon>
    </lineage>
</organism>
<feature type="compositionally biased region" description="Basic and acidic residues" evidence="1">
    <location>
        <begin position="109"/>
        <end position="122"/>
    </location>
</feature>
<evidence type="ECO:0000256" key="1">
    <source>
        <dbReference type="SAM" id="MobiDB-lite"/>
    </source>
</evidence>
<feature type="transmembrane region" description="Helical" evidence="2">
    <location>
        <begin position="64"/>
        <end position="82"/>
    </location>
</feature>
<keyword evidence="4" id="KW-1185">Reference proteome</keyword>
<accession>A0ABS9LAX4</accession>
<dbReference type="Pfam" id="PF11239">
    <property type="entry name" value="DUF3040"/>
    <property type="match status" value="1"/>
</dbReference>
<name>A0ABS9LAX4_9MICC</name>
<keyword evidence="2" id="KW-0812">Transmembrane</keyword>
<comment type="caution">
    <text evidence="3">The sequence shown here is derived from an EMBL/GenBank/DDBJ whole genome shotgun (WGS) entry which is preliminary data.</text>
</comment>
<gene>
    <name evidence="3" type="ORF">LVY72_18270</name>
</gene>
<dbReference type="EMBL" id="JAKLTQ010000017">
    <property type="protein sequence ID" value="MCG2623843.1"/>
    <property type="molecule type" value="Genomic_DNA"/>
</dbReference>
<evidence type="ECO:0000256" key="2">
    <source>
        <dbReference type="SAM" id="Phobius"/>
    </source>
</evidence>
<sequence length="122" mass="13400">MPLSEHEQRLLDQLEQQLHADDPKFASHMEAAGSRSLSTRHIVVGSLVAVAGILVLLIGIWNQIIAVGVLGFLIMGAGVYWATTRRPARGQPAGPRRSSSAKGGFMSNLEDRWDQRRNGEDR</sequence>
<keyword evidence="2" id="KW-0472">Membrane</keyword>
<keyword evidence="2" id="KW-1133">Transmembrane helix</keyword>
<dbReference type="Proteomes" id="UP001165368">
    <property type="component" value="Unassembled WGS sequence"/>
</dbReference>
<evidence type="ECO:0000313" key="4">
    <source>
        <dbReference type="Proteomes" id="UP001165368"/>
    </source>
</evidence>
<feature type="transmembrane region" description="Helical" evidence="2">
    <location>
        <begin position="42"/>
        <end position="58"/>
    </location>
</feature>
<feature type="region of interest" description="Disordered" evidence="1">
    <location>
        <begin position="85"/>
        <end position="122"/>
    </location>
</feature>
<dbReference type="InterPro" id="IPR021401">
    <property type="entry name" value="DUF3040"/>
</dbReference>
<reference evidence="3" key="1">
    <citation type="submission" date="2022-01" db="EMBL/GenBank/DDBJ databases">
        <authorList>
            <person name="Jo J.-H."/>
            <person name="Im W.-T."/>
        </authorList>
    </citation>
    <scope>NUCLEOTIDE SEQUENCE</scope>
    <source>
        <strain evidence="3">I2-34</strain>
    </source>
</reference>
<protein>
    <submittedName>
        <fullName evidence="3">DUF3040 domain-containing protein</fullName>
    </submittedName>
</protein>
<evidence type="ECO:0000313" key="3">
    <source>
        <dbReference type="EMBL" id="MCG2623843.1"/>
    </source>
</evidence>
<proteinExistence type="predicted"/>
<dbReference type="RefSeq" id="WP_237824277.1">
    <property type="nucleotide sequence ID" value="NZ_JAKLTQ010000017.1"/>
</dbReference>